<sequence>MCYGLIMKTKKKEMSESQALLWVIGAVGLLTLSCFPDIIPWVADLLEVWWPPAILIFFLLIVIILIVFHHTLSITALEAKQMELAMHIALLEENNQELWEELAYLKEEERKKG</sequence>
<accession>A0A0V8QGD8</accession>
<keyword evidence="3" id="KW-1185">Reference proteome</keyword>
<dbReference type="EMBL" id="LNAM01000124">
    <property type="protein sequence ID" value="KSV59498.1"/>
    <property type="molecule type" value="Genomic_DNA"/>
</dbReference>
<proteinExistence type="predicted"/>
<dbReference type="InterPro" id="IPR019277">
    <property type="entry name" value="DUF2304"/>
</dbReference>
<name>A0A0V8QGD8_9FIRM</name>
<dbReference type="AlphaFoldDB" id="A0A0V8QGD8"/>
<gene>
    <name evidence="2" type="ORF">ASU35_08655</name>
</gene>
<evidence type="ECO:0000313" key="3">
    <source>
        <dbReference type="Proteomes" id="UP000054874"/>
    </source>
</evidence>
<feature type="transmembrane region" description="Helical" evidence="1">
    <location>
        <begin position="49"/>
        <end position="72"/>
    </location>
</feature>
<evidence type="ECO:0000313" key="2">
    <source>
        <dbReference type="EMBL" id="KSV59498.1"/>
    </source>
</evidence>
<keyword evidence="1" id="KW-0812">Transmembrane</keyword>
<dbReference type="STRING" id="290052.ASU35_08655"/>
<evidence type="ECO:0008006" key="4">
    <source>
        <dbReference type="Google" id="ProtNLM"/>
    </source>
</evidence>
<feature type="transmembrane region" description="Helical" evidence="1">
    <location>
        <begin position="20"/>
        <end position="43"/>
    </location>
</feature>
<organism evidence="2 3">
    <name type="scientific">Acetivibrio ethanolgignens</name>
    <dbReference type="NCBI Taxonomy" id="290052"/>
    <lineage>
        <taxon>Bacteria</taxon>
        <taxon>Bacillati</taxon>
        <taxon>Bacillota</taxon>
        <taxon>Clostridia</taxon>
        <taxon>Eubacteriales</taxon>
        <taxon>Oscillospiraceae</taxon>
        <taxon>Acetivibrio</taxon>
    </lineage>
</organism>
<dbReference type="Pfam" id="PF10066">
    <property type="entry name" value="DUF2304"/>
    <property type="match status" value="1"/>
</dbReference>
<protein>
    <recommendedName>
        <fullName evidence="4">DUF2304 domain-containing protein</fullName>
    </recommendedName>
</protein>
<reference evidence="2 3" key="1">
    <citation type="submission" date="2015-11" db="EMBL/GenBank/DDBJ databases">
        <title>Butyribacter intestini gen. nov., sp. nov., a butyric acid-producing bacterium of the family Lachnospiraceae isolated from the human faeces.</title>
        <authorList>
            <person name="Zou Y."/>
            <person name="Xue W."/>
            <person name="Luo G."/>
            <person name="Lv M."/>
        </authorList>
    </citation>
    <scope>NUCLEOTIDE SEQUENCE [LARGE SCALE GENOMIC DNA]</scope>
    <source>
        <strain evidence="2 3">ACET-33324</strain>
    </source>
</reference>
<keyword evidence="1" id="KW-1133">Transmembrane helix</keyword>
<dbReference type="Proteomes" id="UP000054874">
    <property type="component" value="Unassembled WGS sequence"/>
</dbReference>
<keyword evidence="1" id="KW-0472">Membrane</keyword>
<comment type="caution">
    <text evidence="2">The sequence shown here is derived from an EMBL/GenBank/DDBJ whole genome shotgun (WGS) entry which is preliminary data.</text>
</comment>
<evidence type="ECO:0000256" key="1">
    <source>
        <dbReference type="SAM" id="Phobius"/>
    </source>
</evidence>